<feature type="domain" description="N-acetyltransferase" evidence="1">
    <location>
        <begin position="1"/>
        <end position="113"/>
    </location>
</feature>
<evidence type="ECO:0000313" key="2">
    <source>
        <dbReference type="EMBL" id="KAA6438748.1"/>
    </source>
</evidence>
<accession>A0A5M8QTZ8</accession>
<dbReference type="GO" id="GO:0016747">
    <property type="term" value="F:acyltransferase activity, transferring groups other than amino-acyl groups"/>
    <property type="evidence" value="ECO:0007669"/>
    <property type="project" value="InterPro"/>
</dbReference>
<dbReference type="InterPro" id="IPR016181">
    <property type="entry name" value="Acyl_CoA_acyltransferase"/>
</dbReference>
<dbReference type="SUPFAM" id="SSF55729">
    <property type="entry name" value="Acyl-CoA N-acyltransferases (Nat)"/>
    <property type="match status" value="1"/>
</dbReference>
<keyword evidence="3" id="KW-1185">Reference proteome</keyword>
<dbReference type="OrthoDB" id="9799096at2"/>
<comment type="caution">
    <text evidence="2">The sequence shown here is derived from an EMBL/GenBank/DDBJ whole genome shotgun (WGS) entry which is preliminary data.</text>
</comment>
<protein>
    <submittedName>
        <fullName evidence="2">GNAT family N-acetyltransferase</fullName>
    </submittedName>
</protein>
<evidence type="ECO:0000259" key="1">
    <source>
        <dbReference type="PROSITE" id="PS51186"/>
    </source>
</evidence>
<name>A0A5M8QTZ8_9BACT</name>
<sequence length="113" mass="13052">MLNEQSKLPRYVIQSGREVIGFGYAYNFRSESTFSQTVKLTYLLKNGFTRKGLGSKLHVILESELRELKISSILVNISSENIASLNFHKALGYNEYGNFERIGYKNNRYFDLI</sequence>
<keyword evidence="2" id="KW-0808">Transferase</keyword>
<organism evidence="2 3">
    <name type="scientific">Dyadobacter flavalbus</name>
    <dbReference type="NCBI Taxonomy" id="2579942"/>
    <lineage>
        <taxon>Bacteria</taxon>
        <taxon>Pseudomonadati</taxon>
        <taxon>Bacteroidota</taxon>
        <taxon>Cytophagia</taxon>
        <taxon>Cytophagales</taxon>
        <taxon>Spirosomataceae</taxon>
        <taxon>Dyadobacter</taxon>
    </lineage>
</organism>
<dbReference type="EMBL" id="VBSN01000048">
    <property type="protein sequence ID" value="KAA6438748.1"/>
    <property type="molecule type" value="Genomic_DNA"/>
</dbReference>
<evidence type="ECO:0000313" key="3">
    <source>
        <dbReference type="Proteomes" id="UP000323994"/>
    </source>
</evidence>
<proteinExistence type="predicted"/>
<gene>
    <name evidence="2" type="ORF">FEM33_15950</name>
</gene>
<dbReference type="InterPro" id="IPR000182">
    <property type="entry name" value="GNAT_dom"/>
</dbReference>
<dbReference type="Proteomes" id="UP000323994">
    <property type="component" value="Unassembled WGS sequence"/>
</dbReference>
<dbReference type="AlphaFoldDB" id="A0A5M8QTZ8"/>
<dbReference type="Pfam" id="PF13420">
    <property type="entry name" value="Acetyltransf_4"/>
    <property type="match status" value="1"/>
</dbReference>
<reference evidence="2 3" key="1">
    <citation type="submission" date="2019-05" db="EMBL/GenBank/DDBJ databases">
        <authorList>
            <person name="Qu J.-H."/>
        </authorList>
    </citation>
    <scope>NUCLEOTIDE SEQUENCE [LARGE SCALE GENOMIC DNA]</scope>
    <source>
        <strain evidence="2 3">NS28</strain>
    </source>
</reference>
<dbReference type="PROSITE" id="PS51186">
    <property type="entry name" value="GNAT"/>
    <property type="match status" value="1"/>
</dbReference>
<dbReference type="RefSeq" id="WP_139013003.1">
    <property type="nucleotide sequence ID" value="NZ_VBSN01000048.1"/>
</dbReference>
<dbReference type="Gene3D" id="3.40.630.30">
    <property type="match status" value="1"/>
</dbReference>